<accession>A0ABS7QRU0</accession>
<keyword evidence="3" id="KW-1185">Reference proteome</keyword>
<evidence type="ECO:0000259" key="1">
    <source>
        <dbReference type="Pfam" id="PF02036"/>
    </source>
</evidence>
<sequence length="166" mass="18231">MVTGDRSAHVPGTGLDTLDLGTLDLGSVEPAEFARIVKATPARQTARIMAGPHRRRVLDELFRRMETLFRPDAAGDREALVRWRITGEGGAVDTYETHIAHRRCVVTAHATDRTPRLTLTMAAPELLRLASGNASGPALYLVRRLKAQGDLRLAGGLMHYFDLPRP</sequence>
<name>A0ABS7QRU0_9ACTN</name>
<evidence type="ECO:0000313" key="2">
    <source>
        <dbReference type="EMBL" id="MBY8885897.1"/>
    </source>
</evidence>
<dbReference type="Proteomes" id="UP001198565">
    <property type="component" value="Unassembled WGS sequence"/>
</dbReference>
<evidence type="ECO:0000313" key="3">
    <source>
        <dbReference type="Proteomes" id="UP001198565"/>
    </source>
</evidence>
<dbReference type="EMBL" id="JAINVZ010000007">
    <property type="protein sequence ID" value="MBY8885897.1"/>
    <property type="molecule type" value="Genomic_DNA"/>
</dbReference>
<feature type="domain" description="SCP2" evidence="1">
    <location>
        <begin position="79"/>
        <end position="161"/>
    </location>
</feature>
<comment type="caution">
    <text evidence="2">The sequence shown here is derived from an EMBL/GenBank/DDBJ whole genome shotgun (WGS) entry which is preliminary data.</text>
</comment>
<dbReference type="SUPFAM" id="SSF55718">
    <property type="entry name" value="SCP-like"/>
    <property type="match status" value="1"/>
</dbReference>
<dbReference type="Pfam" id="PF02036">
    <property type="entry name" value="SCP2"/>
    <property type="match status" value="1"/>
</dbReference>
<organism evidence="2 3">
    <name type="scientific">Streptantibioticus parmotrematis</name>
    <dbReference type="NCBI Taxonomy" id="2873249"/>
    <lineage>
        <taxon>Bacteria</taxon>
        <taxon>Bacillati</taxon>
        <taxon>Actinomycetota</taxon>
        <taxon>Actinomycetes</taxon>
        <taxon>Kitasatosporales</taxon>
        <taxon>Streptomycetaceae</taxon>
        <taxon>Streptantibioticus</taxon>
    </lineage>
</organism>
<reference evidence="2 3" key="1">
    <citation type="submission" date="2021-08" db="EMBL/GenBank/DDBJ databases">
        <title>Streptomyces sp. PTM05 isolated from lichen.</title>
        <authorList>
            <person name="Somphong A."/>
            <person name="Phongsopitanun W."/>
            <person name="Tanasupawat S."/>
        </authorList>
    </citation>
    <scope>NUCLEOTIDE SEQUENCE [LARGE SCALE GENOMIC DNA]</scope>
    <source>
        <strain evidence="2 3">Ptm05</strain>
    </source>
</reference>
<dbReference type="Gene3D" id="3.30.1050.10">
    <property type="entry name" value="SCP2 sterol-binding domain"/>
    <property type="match status" value="1"/>
</dbReference>
<dbReference type="InterPro" id="IPR003033">
    <property type="entry name" value="SCP2_sterol-bd_dom"/>
</dbReference>
<dbReference type="InterPro" id="IPR036527">
    <property type="entry name" value="SCP2_sterol-bd_dom_sf"/>
</dbReference>
<gene>
    <name evidence="2" type="ORF">K7472_13680</name>
</gene>
<protein>
    <submittedName>
        <fullName evidence="2">SCP2 sterol-binding domain-containing protein</fullName>
    </submittedName>
</protein>
<proteinExistence type="predicted"/>
<dbReference type="RefSeq" id="WP_222977579.1">
    <property type="nucleotide sequence ID" value="NZ_JAINVZ010000007.1"/>
</dbReference>